<evidence type="ECO:0000313" key="4">
    <source>
        <dbReference type="Proteomes" id="UP000019277"/>
    </source>
</evidence>
<keyword evidence="4" id="KW-1185">Reference proteome</keyword>
<protein>
    <submittedName>
        <fullName evidence="3">Uncharacterized protein</fullName>
    </submittedName>
</protein>
<dbReference type="Proteomes" id="UP000019277">
    <property type="component" value="Unassembled WGS sequence"/>
</dbReference>
<evidence type="ECO:0000256" key="1">
    <source>
        <dbReference type="SAM" id="MobiDB-lite"/>
    </source>
</evidence>
<feature type="transmembrane region" description="Helical" evidence="2">
    <location>
        <begin position="29"/>
        <end position="46"/>
    </location>
</feature>
<feature type="compositionally biased region" description="Basic and acidic residues" evidence="1">
    <location>
        <begin position="1"/>
        <end position="10"/>
    </location>
</feature>
<comment type="caution">
    <text evidence="3">The sequence shown here is derived from an EMBL/GenBank/DDBJ whole genome shotgun (WGS) entry which is preliminary data.</text>
</comment>
<organism evidence="3 4">
    <name type="scientific">Actinokineospora spheciospongiae</name>
    <dbReference type="NCBI Taxonomy" id="909613"/>
    <lineage>
        <taxon>Bacteria</taxon>
        <taxon>Bacillati</taxon>
        <taxon>Actinomycetota</taxon>
        <taxon>Actinomycetes</taxon>
        <taxon>Pseudonocardiales</taxon>
        <taxon>Pseudonocardiaceae</taxon>
        <taxon>Actinokineospora</taxon>
    </lineage>
</organism>
<name>W7IPZ0_9PSEU</name>
<keyword evidence="2" id="KW-0812">Transmembrane</keyword>
<sequence length="48" mass="5703">MKRVNPDRKGWPTMTDPTRRDRRRDRNRLLRQLLTATVAVVIASATRR</sequence>
<evidence type="ECO:0000256" key="2">
    <source>
        <dbReference type="SAM" id="Phobius"/>
    </source>
</evidence>
<feature type="region of interest" description="Disordered" evidence="1">
    <location>
        <begin position="1"/>
        <end position="25"/>
    </location>
</feature>
<reference evidence="3 4" key="1">
    <citation type="journal article" date="2014" name="Genome Announc.">
        <title>Draft Genome Sequence of the Antitrypanosomally Active Sponge-Associated Bacterium Actinokineospora sp. Strain EG49.</title>
        <authorList>
            <person name="Harjes J."/>
            <person name="Ryu T."/>
            <person name="Abdelmohsen U.R."/>
            <person name="Moitinho-Silva L."/>
            <person name="Horn H."/>
            <person name="Ravasi T."/>
            <person name="Hentschel U."/>
        </authorList>
    </citation>
    <scope>NUCLEOTIDE SEQUENCE [LARGE SCALE GENOMIC DNA]</scope>
    <source>
        <strain evidence="3 4">EG49</strain>
    </source>
</reference>
<evidence type="ECO:0000313" key="3">
    <source>
        <dbReference type="EMBL" id="EWC58797.1"/>
    </source>
</evidence>
<accession>A0A8E2X1W0</accession>
<keyword evidence="2" id="KW-1133">Transmembrane helix</keyword>
<keyword evidence="2" id="KW-0472">Membrane</keyword>
<dbReference type="EMBL" id="AYXG01000228">
    <property type="protein sequence ID" value="EWC58797.1"/>
    <property type="molecule type" value="Genomic_DNA"/>
</dbReference>
<proteinExistence type="predicted"/>
<accession>W7IPZ0</accession>
<dbReference type="AlphaFoldDB" id="W7IPZ0"/>
<gene>
    <name evidence="3" type="ORF">UO65_5914</name>
</gene>